<evidence type="ECO:0000313" key="5">
    <source>
        <dbReference type="EMBL" id="NOU51972.1"/>
    </source>
</evidence>
<accession>A0A849VF04</accession>
<dbReference type="InterPro" id="IPR050706">
    <property type="entry name" value="Cyclic-di-GMP_PDE-like"/>
</dbReference>
<sequence length="601" mass="67747">MGVNKVAELERNILQNILEQGTITTLFQPIYDISKQEVLGFEALSRGVGCLEMPERLFQAASTHNKLSELELLCREKAIERFVTQQLPGKLFLNVSPSALLDPSHPRGETRDLVEKYGLATNRVVIEVTEQDRVDDGFLLLKTIEHYRQLGFNIAIDDLGAGYSGLKQWSELCPEYVKVDRYFIDFCDQSIVKREFLKSIIELAKATSTSVIAEGIERIEELALLEKLGIVNAQGFLLAYPQTEPVIELDASQWSALNLKPQVPSNEHSISIGWLAMAQNAIHQCTQCKDAHKNFELDKKLMSLAVVNEHREPIGLLHRDQLTEVFAAPYGHALYAKKSVMELMDKQPLIVDENAQLDQVSQQITEQEFDIRRHIIITREGKYLGLAPLRDILKHITEEKIRHAQHANPLTMLPGNVAINEAIETRLRKQSGFSLAYIDLNHFKQFNDLYGYASGDSVIKLLAEVTVQACENSPCFVGHIGGDDFMVVFDGDDAQQLCHQIISDFEQQSKAFFTPEHVKSGGYWATNREGQKQFVPLLTLSIGLVRPDLDSCKNSHQVAALATDAKKEAKRYRNSYLFVCNRRRPTVSTVRHGQTQTECSA</sequence>
<reference evidence="5 6" key="1">
    <citation type="submission" date="2020-04" db="EMBL/GenBank/DDBJ databases">
        <title>Pseudoalteromonas caenipelagi sp. nov., isolated from a tidal flat.</title>
        <authorList>
            <person name="Park S."/>
            <person name="Yoon J.-H."/>
        </authorList>
    </citation>
    <scope>NUCLEOTIDE SEQUENCE [LARGE SCALE GENOMIC DNA]</scope>
    <source>
        <strain evidence="5 6">JBTF-M23</strain>
    </source>
</reference>
<dbReference type="InterPro" id="IPR043128">
    <property type="entry name" value="Rev_trsase/Diguanyl_cyclase"/>
</dbReference>
<dbReference type="CDD" id="cd01948">
    <property type="entry name" value="EAL"/>
    <property type="match status" value="1"/>
</dbReference>
<dbReference type="PROSITE" id="PS51371">
    <property type="entry name" value="CBS"/>
    <property type="match status" value="1"/>
</dbReference>
<dbReference type="GO" id="GO:0071111">
    <property type="term" value="F:cyclic-guanylate-specific phosphodiesterase activity"/>
    <property type="evidence" value="ECO:0007669"/>
    <property type="project" value="InterPro"/>
</dbReference>
<dbReference type="InterPro" id="IPR029787">
    <property type="entry name" value="Nucleotide_cyclase"/>
</dbReference>
<dbReference type="Gene3D" id="3.20.20.450">
    <property type="entry name" value="EAL domain"/>
    <property type="match status" value="1"/>
</dbReference>
<evidence type="ECO:0000259" key="4">
    <source>
        <dbReference type="PROSITE" id="PS51371"/>
    </source>
</evidence>
<proteinExistence type="predicted"/>
<dbReference type="PROSITE" id="PS50887">
    <property type="entry name" value="GGDEF"/>
    <property type="match status" value="1"/>
</dbReference>
<dbReference type="Pfam" id="PF00571">
    <property type="entry name" value="CBS"/>
    <property type="match status" value="1"/>
</dbReference>
<organism evidence="5 6">
    <name type="scientific">Pseudoalteromonas caenipelagi</name>
    <dbReference type="NCBI Taxonomy" id="2726988"/>
    <lineage>
        <taxon>Bacteria</taxon>
        <taxon>Pseudomonadati</taxon>
        <taxon>Pseudomonadota</taxon>
        <taxon>Gammaproteobacteria</taxon>
        <taxon>Alteromonadales</taxon>
        <taxon>Pseudoalteromonadaceae</taxon>
        <taxon>Pseudoalteromonas</taxon>
    </lineage>
</organism>
<dbReference type="NCBIfam" id="TIGR00254">
    <property type="entry name" value="GGDEF"/>
    <property type="match status" value="1"/>
</dbReference>
<keyword evidence="1" id="KW-0129">CBS domain</keyword>
<evidence type="ECO:0000313" key="6">
    <source>
        <dbReference type="Proteomes" id="UP000586305"/>
    </source>
</evidence>
<dbReference type="PANTHER" id="PTHR33121">
    <property type="entry name" value="CYCLIC DI-GMP PHOSPHODIESTERASE PDEF"/>
    <property type="match status" value="1"/>
</dbReference>
<feature type="domain" description="GGDEF" evidence="3">
    <location>
        <begin position="431"/>
        <end position="581"/>
    </location>
</feature>
<dbReference type="Proteomes" id="UP000586305">
    <property type="component" value="Unassembled WGS sequence"/>
</dbReference>
<dbReference type="Gene3D" id="3.10.580.10">
    <property type="entry name" value="CBS-domain"/>
    <property type="match status" value="1"/>
</dbReference>
<dbReference type="SMART" id="SM00267">
    <property type="entry name" value="GGDEF"/>
    <property type="match status" value="1"/>
</dbReference>
<feature type="domain" description="CBS" evidence="4">
    <location>
        <begin position="344"/>
        <end position="405"/>
    </location>
</feature>
<dbReference type="SUPFAM" id="SSF141868">
    <property type="entry name" value="EAL domain-like"/>
    <property type="match status" value="1"/>
</dbReference>
<dbReference type="EMBL" id="JABBPG010000007">
    <property type="protein sequence ID" value="NOU51972.1"/>
    <property type="molecule type" value="Genomic_DNA"/>
</dbReference>
<dbReference type="InterPro" id="IPR035919">
    <property type="entry name" value="EAL_sf"/>
</dbReference>
<dbReference type="InterPro" id="IPR000160">
    <property type="entry name" value="GGDEF_dom"/>
</dbReference>
<dbReference type="InterPro" id="IPR000644">
    <property type="entry name" value="CBS_dom"/>
</dbReference>
<dbReference type="Gene3D" id="3.30.70.270">
    <property type="match status" value="1"/>
</dbReference>
<dbReference type="AlphaFoldDB" id="A0A849VF04"/>
<protein>
    <submittedName>
        <fullName evidence="5">GGDEF domain-containing protein</fullName>
    </submittedName>
</protein>
<dbReference type="SMART" id="SM00052">
    <property type="entry name" value="EAL"/>
    <property type="match status" value="1"/>
</dbReference>
<dbReference type="InterPro" id="IPR046342">
    <property type="entry name" value="CBS_dom_sf"/>
</dbReference>
<dbReference type="SUPFAM" id="SSF55073">
    <property type="entry name" value="Nucleotide cyclase"/>
    <property type="match status" value="1"/>
</dbReference>
<dbReference type="PANTHER" id="PTHR33121:SF76">
    <property type="entry name" value="SIGNALING PROTEIN"/>
    <property type="match status" value="1"/>
</dbReference>
<dbReference type="CDD" id="cd01949">
    <property type="entry name" value="GGDEF"/>
    <property type="match status" value="1"/>
</dbReference>
<keyword evidence="6" id="KW-1185">Reference proteome</keyword>
<evidence type="ECO:0000259" key="3">
    <source>
        <dbReference type="PROSITE" id="PS50887"/>
    </source>
</evidence>
<feature type="domain" description="EAL" evidence="2">
    <location>
        <begin position="6"/>
        <end position="255"/>
    </location>
</feature>
<dbReference type="Pfam" id="PF00563">
    <property type="entry name" value="EAL"/>
    <property type="match status" value="1"/>
</dbReference>
<dbReference type="PROSITE" id="PS50883">
    <property type="entry name" value="EAL"/>
    <property type="match status" value="1"/>
</dbReference>
<name>A0A849VF04_9GAMM</name>
<dbReference type="SUPFAM" id="SSF54631">
    <property type="entry name" value="CBS-domain pair"/>
    <property type="match status" value="1"/>
</dbReference>
<gene>
    <name evidence="5" type="ORF">HG263_15675</name>
</gene>
<dbReference type="InterPro" id="IPR001633">
    <property type="entry name" value="EAL_dom"/>
</dbReference>
<dbReference type="Pfam" id="PF00990">
    <property type="entry name" value="GGDEF"/>
    <property type="match status" value="1"/>
</dbReference>
<evidence type="ECO:0000256" key="1">
    <source>
        <dbReference type="PROSITE-ProRule" id="PRU00703"/>
    </source>
</evidence>
<comment type="caution">
    <text evidence="5">The sequence shown here is derived from an EMBL/GenBank/DDBJ whole genome shotgun (WGS) entry which is preliminary data.</text>
</comment>
<evidence type="ECO:0000259" key="2">
    <source>
        <dbReference type="PROSITE" id="PS50883"/>
    </source>
</evidence>